<evidence type="ECO:0000259" key="1">
    <source>
        <dbReference type="PROSITE" id="PS50943"/>
    </source>
</evidence>
<accession>A0ABW1PIM0</accession>
<sequence>MDKPIFLAERKLLGKRITQLRNNCFDEKTGKKISQEELALRLGLAKNHIGLIERGQTNTTVDVLYGIAREFSVEIIELFNFSKLKKDA</sequence>
<dbReference type="Pfam" id="PF01381">
    <property type="entry name" value="HTH_3"/>
    <property type="match status" value="1"/>
</dbReference>
<keyword evidence="3" id="KW-1185">Reference proteome</keyword>
<dbReference type="InterPro" id="IPR001387">
    <property type="entry name" value="Cro/C1-type_HTH"/>
</dbReference>
<name>A0ABW1PIM0_9FLAO</name>
<dbReference type="Gene3D" id="1.10.260.40">
    <property type="entry name" value="lambda repressor-like DNA-binding domains"/>
    <property type="match status" value="1"/>
</dbReference>
<dbReference type="Proteomes" id="UP001596287">
    <property type="component" value="Unassembled WGS sequence"/>
</dbReference>
<feature type="domain" description="HTH cro/C1-type" evidence="1">
    <location>
        <begin position="31"/>
        <end position="78"/>
    </location>
</feature>
<dbReference type="SUPFAM" id="SSF47413">
    <property type="entry name" value="lambda repressor-like DNA-binding domains"/>
    <property type="match status" value="1"/>
</dbReference>
<evidence type="ECO:0000313" key="2">
    <source>
        <dbReference type="EMBL" id="MFC6095466.1"/>
    </source>
</evidence>
<dbReference type="PROSITE" id="PS50943">
    <property type="entry name" value="HTH_CROC1"/>
    <property type="match status" value="1"/>
</dbReference>
<dbReference type="RefSeq" id="WP_379790090.1">
    <property type="nucleotide sequence ID" value="NZ_JBHSQB010000003.1"/>
</dbReference>
<comment type="caution">
    <text evidence="2">The sequence shown here is derived from an EMBL/GenBank/DDBJ whole genome shotgun (WGS) entry which is preliminary data.</text>
</comment>
<protein>
    <submittedName>
        <fullName evidence="2">Helix-turn-helix domain-containing protein</fullName>
    </submittedName>
</protein>
<gene>
    <name evidence="2" type="ORF">ACFPVY_02320</name>
</gene>
<evidence type="ECO:0000313" key="3">
    <source>
        <dbReference type="Proteomes" id="UP001596287"/>
    </source>
</evidence>
<dbReference type="EMBL" id="JBHSQB010000003">
    <property type="protein sequence ID" value="MFC6095466.1"/>
    <property type="molecule type" value="Genomic_DNA"/>
</dbReference>
<reference evidence="3" key="1">
    <citation type="journal article" date="2019" name="Int. J. Syst. Evol. Microbiol.">
        <title>The Global Catalogue of Microorganisms (GCM) 10K type strain sequencing project: providing services to taxonomists for standard genome sequencing and annotation.</title>
        <authorList>
            <consortium name="The Broad Institute Genomics Platform"/>
            <consortium name="The Broad Institute Genome Sequencing Center for Infectious Disease"/>
            <person name="Wu L."/>
            <person name="Ma J."/>
        </authorList>
    </citation>
    <scope>NUCLEOTIDE SEQUENCE [LARGE SCALE GENOMIC DNA]</scope>
    <source>
        <strain evidence="3">CCUG 49679</strain>
    </source>
</reference>
<organism evidence="2 3">
    <name type="scientific">Flavobacterium qiangtangense</name>
    <dbReference type="NCBI Taxonomy" id="1442595"/>
    <lineage>
        <taxon>Bacteria</taxon>
        <taxon>Pseudomonadati</taxon>
        <taxon>Bacteroidota</taxon>
        <taxon>Flavobacteriia</taxon>
        <taxon>Flavobacteriales</taxon>
        <taxon>Flavobacteriaceae</taxon>
        <taxon>Flavobacterium</taxon>
    </lineage>
</organism>
<dbReference type="SMART" id="SM00530">
    <property type="entry name" value="HTH_XRE"/>
    <property type="match status" value="1"/>
</dbReference>
<proteinExistence type="predicted"/>
<dbReference type="InterPro" id="IPR010982">
    <property type="entry name" value="Lambda_DNA-bd_dom_sf"/>
</dbReference>
<dbReference type="CDD" id="cd00093">
    <property type="entry name" value="HTH_XRE"/>
    <property type="match status" value="1"/>
</dbReference>